<proteinExistence type="predicted"/>
<reference evidence="1" key="1">
    <citation type="submission" date="2021-06" db="EMBL/GenBank/DDBJ databases">
        <authorList>
            <person name="Ellington A.J."/>
            <person name="Bryan N.C."/>
            <person name="Christner B.C."/>
            <person name="Reisch C.R."/>
        </authorList>
    </citation>
    <scope>NUCLEOTIDE SEQUENCE</scope>
    <source>
        <strain evidence="1">L6-1</strain>
    </source>
</reference>
<protein>
    <submittedName>
        <fullName evidence="1">Acylphosphatase</fullName>
    </submittedName>
</protein>
<sequence length="94" mass="9935">MGSTTTRKHAVVTGTVQGVGFRYWTARKADGLELAGYARNLFDGTVEVEAEGPAPAVDALVVMLRSGPPSATVTGVDVREVVPHGDEDGFRILH</sequence>
<name>A0ACD1E506_9MICO</name>
<evidence type="ECO:0000313" key="2">
    <source>
        <dbReference type="Proteomes" id="UP000681794"/>
    </source>
</evidence>
<organism evidence="1 2">
    <name type="scientific">Curtobacterium aetherium</name>
    <dbReference type="NCBI Taxonomy" id="2841594"/>
    <lineage>
        <taxon>Bacteria</taxon>
        <taxon>Bacillati</taxon>
        <taxon>Actinomycetota</taxon>
        <taxon>Actinomycetes</taxon>
        <taxon>Micrococcales</taxon>
        <taxon>Microbacteriaceae</taxon>
        <taxon>Curtobacterium</taxon>
    </lineage>
</organism>
<evidence type="ECO:0000313" key="1">
    <source>
        <dbReference type="EMBL" id="QWS33988.1"/>
    </source>
</evidence>
<dbReference type="EMBL" id="CP076544">
    <property type="protein sequence ID" value="QWS33988.1"/>
    <property type="molecule type" value="Genomic_DNA"/>
</dbReference>
<gene>
    <name evidence="1" type="ORF">KM842_01920</name>
</gene>
<keyword evidence="2" id="KW-1185">Reference proteome</keyword>
<dbReference type="Proteomes" id="UP000681794">
    <property type="component" value="Chromosome"/>
</dbReference>
<accession>A0ACD1E506</accession>